<proteinExistence type="predicted"/>
<name>A0A1K2ISN4_9FLAO</name>
<dbReference type="OrthoDB" id="9848584at2"/>
<reference evidence="1 2" key="1">
    <citation type="submission" date="2016-10" db="EMBL/GenBank/DDBJ databases">
        <authorList>
            <person name="de Groot N.N."/>
        </authorList>
    </citation>
    <scope>NUCLEOTIDE SEQUENCE [LARGE SCALE GENOMIC DNA]</scope>
    <source>
        <strain evidence="1 2">DSM 18180</strain>
    </source>
</reference>
<dbReference type="Proteomes" id="UP000182544">
    <property type="component" value="Unassembled WGS sequence"/>
</dbReference>
<accession>A0A1K2ISN4</accession>
<protein>
    <submittedName>
        <fullName evidence="1">Uncharacterized protein</fullName>
    </submittedName>
</protein>
<organism evidence="1 2">
    <name type="scientific">Flaviramulus basaltis</name>
    <dbReference type="NCBI Taxonomy" id="369401"/>
    <lineage>
        <taxon>Bacteria</taxon>
        <taxon>Pseudomonadati</taxon>
        <taxon>Bacteroidota</taxon>
        <taxon>Flavobacteriia</taxon>
        <taxon>Flavobacteriales</taxon>
        <taxon>Flavobacteriaceae</taxon>
        <taxon>Flaviramulus</taxon>
    </lineage>
</organism>
<dbReference type="RefSeq" id="WP_143144352.1">
    <property type="nucleotide sequence ID" value="NZ_FPKV01000012.1"/>
</dbReference>
<gene>
    <name evidence="1" type="ORF">SAMN05428642_11210</name>
</gene>
<evidence type="ECO:0000313" key="1">
    <source>
        <dbReference type="EMBL" id="SFZ95200.1"/>
    </source>
</evidence>
<evidence type="ECO:0000313" key="2">
    <source>
        <dbReference type="Proteomes" id="UP000182544"/>
    </source>
</evidence>
<dbReference type="AlphaFoldDB" id="A0A1K2ISN4"/>
<keyword evidence="2" id="KW-1185">Reference proteome</keyword>
<dbReference type="EMBL" id="FPKV01000012">
    <property type="protein sequence ID" value="SFZ95200.1"/>
    <property type="molecule type" value="Genomic_DNA"/>
</dbReference>
<sequence>MPKLIEIGNVTELERIIKTHTNLAELNPEIGLKSIIEFYEKSDSLTVDSNENPIPLYVTYGVDNWKMDQKTFEITFANQRINQNDGKLYEYRIDLIYEPNDFMDEEEFMTKNSTEIQKFKNEVMNSSGFKKAMKNQPNRIIIIEEQI</sequence>